<protein>
    <recommendedName>
        <fullName evidence="2">Cyclic nucleotide-binding domain-containing protein</fullName>
    </recommendedName>
</protein>
<sequence length="570" mass="65042">MNKKFQRVVALSAAMLLTVGVLASCGNKGENKNAPSTTQETNGEVPELASQWPEFAKHHSIEVTFFEQGWTGPEEDKDFVTPEIEKRTNFGIKYIPMTVPTSDDYTQKLNLMVASDEVPEIFFGANDSYTRTIYEKLGQSGKIWDVADIIKDYENIYNLVYPELNLFKTKDGKNYFIPTQTGRGNDVLHDIPNGLFVRKDFLDQLGMDYPDTPEEFKEYLKRSINEIKVNGQPVTGLVLGENLDGIQKLYEPFFPLVGQHESYKLPFDPKDGYKIKNYLYNDSPELIEAAKYIYSLAKEGLLDKETLTLKQAMIQEKASSGLAAAISVAYWDMNTYGDNAKQTVPNIMYVAPPTMYASEKVKESRLADWTNWVGSWSTVIINKKVDEEALRHFLAVMDYMATEEGQLLVQYGIEGESYVLNAEGKVEMTSEFLEKTNNMDWNKAAAYGVGYYAQLVYNLPAILDKQGTPASLLREDNKLSWENQKEYRDHYVANMEPTLDYYFLPGEIETQKFTAIKDGEVELWVRVLTANSEDEVEKIVHEWGETCRKLGINEIIAEREQYIKNFKVSK</sequence>
<reference evidence="3 4" key="1">
    <citation type="submission" date="2017-06" db="EMBL/GenBank/DDBJ databases">
        <title>Investigating the central metabolism of Clostridium thermosuccinogenes.</title>
        <authorList>
            <person name="Koendjbiharie J.G."/>
            <person name="van Kranenburg R."/>
        </authorList>
    </citation>
    <scope>NUCLEOTIDE SEQUENCE [LARGE SCALE GENOMIC DNA]</scope>
    <source>
        <strain evidence="3 4">DSM 5806</strain>
    </source>
</reference>
<organism evidence="3 4">
    <name type="scientific">Clostridium thermosuccinogenes</name>
    <dbReference type="NCBI Taxonomy" id="84032"/>
    <lineage>
        <taxon>Bacteria</taxon>
        <taxon>Bacillati</taxon>
        <taxon>Bacillota</taxon>
        <taxon>Clostridia</taxon>
        <taxon>Eubacteriales</taxon>
        <taxon>Clostridiaceae</taxon>
        <taxon>Clostridium</taxon>
    </lineage>
</organism>
<dbReference type="PROSITE" id="PS51257">
    <property type="entry name" value="PROKAR_LIPOPROTEIN"/>
    <property type="match status" value="1"/>
</dbReference>
<feature type="domain" description="Cyclic nucleotide-binding" evidence="2">
    <location>
        <begin position="381"/>
        <end position="431"/>
    </location>
</feature>
<gene>
    <name evidence="3" type="ORF">CDQ84_06140</name>
</gene>
<name>A0A2K2FNQ0_9CLOT</name>
<dbReference type="KEGG" id="cthd:CDO33_05120"/>
<dbReference type="AlphaFoldDB" id="A0A2K2FNQ0"/>
<accession>A0A2K2FNQ0</accession>
<feature type="signal peptide" evidence="1">
    <location>
        <begin position="1"/>
        <end position="23"/>
    </location>
</feature>
<dbReference type="SUPFAM" id="SSF53850">
    <property type="entry name" value="Periplasmic binding protein-like II"/>
    <property type="match status" value="1"/>
</dbReference>
<dbReference type="PANTHER" id="PTHR43649:SF12">
    <property type="entry name" value="DIACETYLCHITOBIOSE BINDING PROTEIN DASA"/>
    <property type="match status" value="1"/>
</dbReference>
<dbReference type="RefSeq" id="WP_103080852.1">
    <property type="nucleotide sequence ID" value="NZ_CP021850.1"/>
</dbReference>
<evidence type="ECO:0000313" key="3">
    <source>
        <dbReference type="EMBL" id="PNU00403.1"/>
    </source>
</evidence>
<dbReference type="EMBL" id="NIOJ01000011">
    <property type="protein sequence ID" value="PNU00403.1"/>
    <property type="molecule type" value="Genomic_DNA"/>
</dbReference>
<dbReference type="OrthoDB" id="3235892at2"/>
<dbReference type="PROSITE" id="PS50042">
    <property type="entry name" value="CNMP_BINDING_3"/>
    <property type="match status" value="1"/>
</dbReference>
<keyword evidence="1" id="KW-0732">Signal</keyword>
<comment type="caution">
    <text evidence="3">The sequence shown here is derived from an EMBL/GenBank/DDBJ whole genome shotgun (WGS) entry which is preliminary data.</text>
</comment>
<keyword evidence="4" id="KW-1185">Reference proteome</keyword>
<dbReference type="InterPro" id="IPR050490">
    <property type="entry name" value="Bact_solute-bd_prot1"/>
</dbReference>
<dbReference type="PANTHER" id="PTHR43649">
    <property type="entry name" value="ARABINOSE-BINDING PROTEIN-RELATED"/>
    <property type="match status" value="1"/>
</dbReference>
<evidence type="ECO:0000313" key="4">
    <source>
        <dbReference type="Proteomes" id="UP000236151"/>
    </source>
</evidence>
<dbReference type="Gene3D" id="3.40.190.10">
    <property type="entry name" value="Periplasmic binding protein-like II"/>
    <property type="match status" value="2"/>
</dbReference>
<feature type="chain" id="PRO_5014347993" description="Cyclic nucleotide-binding domain-containing protein" evidence="1">
    <location>
        <begin position="24"/>
        <end position="570"/>
    </location>
</feature>
<dbReference type="InterPro" id="IPR000595">
    <property type="entry name" value="cNMP-bd_dom"/>
</dbReference>
<proteinExistence type="predicted"/>
<dbReference type="Proteomes" id="UP000236151">
    <property type="component" value="Unassembled WGS sequence"/>
</dbReference>
<evidence type="ECO:0000256" key="1">
    <source>
        <dbReference type="SAM" id="SignalP"/>
    </source>
</evidence>
<evidence type="ECO:0000259" key="2">
    <source>
        <dbReference type="PROSITE" id="PS50042"/>
    </source>
</evidence>